<evidence type="ECO:0000256" key="1">
    <source>
        <dbReference type="SAM" id="MobiDB-lite"/>
    </source>
</evidence>
<comment type="caution">
    <text evidence="3">The sequence shown here is derived from an EMBL/GenBank/DDBJ whole genome shotgun (WGS) entry which is preliminary data.</text>
</comment>
<dbReference type="KEGG" id="pglu:A3958_20485"/>
<dbReference type="SMART" id="SM00858">
    <property type="entry name" value="SAF"/>
    <property type="match status" value="1"/>
</dbReference>
<dbReference type="InterPro" id="IPR013974">
    <property type="entry name" value="SAF"/>
</dbReference>
<feature type="compositionally biased region" description="Polar residues" evidence="1">
    <location>
        <begin position="281"/>
        <end position="295"/>
    </location>
</feature>
<feature type="compositionally biased region" description="Low complexity" evidence="1">
    <location>
        <begin position="297"/>
        <end position="315"/>
    </location>
</feature>
<evidence type="ECO:0000313" key="3">
    <source>
        <dbReference type="EMBL" id="KZS48298.1"/>
    </source>
</evidence>
<feature type="domain" description="SAF" evidence="2">
    <location>
        <begin position="67"/>
        <end position="129"/>
    </location>
</feature>
<evidence type="ECO:0000259" key="2">
    <source>
        <dbReference type="SMART" id="SM00858"/>
    </source>
</evidence>
<protein>
    <submittedName>
        <fullName evidence="3">Flagellar biosynthesis protein FlgA</fullName>
    </submittedName>
</protein>
<proteinExistence type="predicted"/>
<accession>A0A163LP28</accession>
<dbReference type="EMBL" id="LWMH01000001">
    <property type="protein sequence ID" value="KZS48298.1"/>
    <property type="molecule type" value="Genomic_DNA"/>
</dbReference>
<keyword evidence="4" id="KW-1185">Reference proteome</keyword>
<dbReference type="Pfam" id="PF08666">
    <property type="entry name" value="SAF"/>
    <property type="match status" value="1"/>
</dbReference>
<sequence length="365" mass="40363">MPIIRRRSRKLIFAGLAGAAVTGALCAGTMIYYLNGYKEQQGEERMKYELRITELEETQLQQLNSMQVAWVPVRDIPPGHFIEAKDIKEVRLPYEGASNNLLSVKEEIAGKGVKIELLQGTPITRTMLFEEEPTPSDLRHREMKSVYLPSNLRQGDVVDVRVQFPTGQDYIILSKKKIDRFQNPAFWTTLSEQEILLLSSALVDAYLHGATLYALTYVEPELQDKAIPNYPPNEEVSSLIASNPNIVKKAEKHLEISLRSTLEEDLSKLNSNQQVQASDVHYSSTFGGSARSPDSWSPASTNSTPATPPANSSSADNQSDEQGDTPLRGEMDLEAEQILGTQGTADPKPTTEVGTPDADLIFSSP</sequence>
<dbReference type="GeneID" id="97556180"/>
<name>A0A163LP28_9BACL</name>
<dbReference type="Gene3D" id="3.90.1210.10">
    <property type="entry name" value="Antifreeze-like/N-acetylneuraminic acid synthase C-terminal domain"/>
    <property type="match status" value="1"/>
</dbReference>
<dbReference type="Proteomes" id="UP000076796">
    <property type="component" value="Unassembled WGS sequence"/>
</dbReference>
<keyword evidence="3" id="KW-0969">Cilium</keyword>
<keyword evidence="3" id="KW-0282">Flagellum</keyword>
<organism evidence="3 4">
    <name type="scientific">Paenibacillus glucanolyticus</name>
    <dbReference type="NCBI Taxonomy" id="59843"/>
    <lineage>
        <taxon>Bacteria</taxon>
        <taxon>Bacillati</taxon>
        <taxon>Bacillota</taxon>
        <taxon>Bacilli</taxon>
        <taxon>Bacillales</taxon>
        <taxon>Paenibacillaceae</taxon>
        <taxon>Paenibacillus</taxon>
    </lineage>
</organism>
<keyword evidence="3" id="KW-0966">Cell projection</keyword>
<dbReference type="AlphaFoldDB" id="A0A163LP28"/>
<gene>
    <name evidence="3" type="ORF">AWU65_21365</name>
</gene>
<dbReference type="STRING" id="59843.A3958_20485"/>
<dbReference type="OrthoDB" id="2840666at2"/>
<dbReference type="CDD" id="cd11614">
    <property type="entry name" value="SAF_CpaB_FlgA_like"/>
    <property type="match status" value="1"/>
</dbReference>
<dbReference type="RefSeq" id="WP_036637562.1">
    <property type="nucleotide sequence ID" value="NZ_CBCSBX010000004.1"/>
</dbReference>
<evidence type="ECO:0000313" key="4">
    <source>
        <dbReference type="Proteomes" id="UP000076796"/>
    </source>
</evidence>
<feature type="region of interest" description="Disordered" evidence="1">
    <location>
        <begin position="281"/>
        <end position="365"/>
    </location>
</feature>
<reference evidence="3" key="1">
    <citation type="journal article" date="2016" name="Genome Announc.">
        <title>Draft genomes of two strains of Paenibacillus glucanolyticus with capability to degrade lignocellulose.</title>
        <authorList>
            <person name="Mathews S.L."/>
            <person name="Pawlak J."/>
            <person name="Grunden A.M."/>
        </authorList>
    </citation>
    <scope>NUCLEOTIDE SEQUENCE [LARGE SCALE GENOMIC DNA]</scope>
    <source>
        <strain evidence="3">SLM1</strain>
    </source>
</reference>